<feature type="non-terminal residue" evidence="2">
    <location>
        <position position="1"/>
    </location>
</feature>
<protein>
    <submittedName>
        <fullName evidence="2">Uncharacterized protein</fullName>
    </submittedName>
</protein>
<dbReference type="AlphaFoldDB" id="A0A5C3MA11"/>
<keyword evidence="3" id="KW-1185">Reference proteome</keyword>
<dbReference type="EMBL" id="ML213593">
    <property type="protein sequence ID" value="TFK42110.1"/>
    <property type="molecule type" value="Genomic_DNA"/>
</dbReference>
<accession>A0A5C3MA11</accession>
<evidence type="ECO:0000313" key="2">
    <source>
        <dbReference type="EMBL" id="TFK42110.1"/>
    </source>
</evidence>
<evidence type="ECO:0000313" key="3">
    <source>
        <dbReference type="Proteomes" id="UP000308652"/>
    </source>
</evidence>
<organism evidence="2 3">
    <name type="scientific">Crucibulum laeve</name>
    <dbReference type="NCBI Taxonomy" id="68775"/>
    <lineage>
        <taxon>Eukaryota</taxon>
        <taxon>Fungi</taxon>
        <taxon>Dikarya</taxon>
        <taxon>Basidiomycota</taxon>
        <taxon>Agaricomycotina</taxon>
        <taxon>Agaricomycetes</taxon>
        <taxon>Agaricomycetidae</taxon>
        <taxon>Agaricales</taxon>
        <taxon>Agaricineae</taxon>
        <taxon>Nidulariaceae</taxon>
        <taxon>Crucibulum</taxon>
    </lineage>
</organism>
<evidence type="ECO:0000256" key="1">
    <source>
        <dbReference type="SAM" id="MobiDB-lite"/>
    </source>
</evidence>
<feature type="compositionally biased region" description="Pro residues" evidence="1">
    <location>
        <begin position="15"/>
        <end position="32"/>
    </location>
</feature>
<gene>
    <name evidence="2" type="ORF">BDQ12DRAFT_677659</name>
</gene>
<feature type="region of interest" description="Disordered" evidence="1">
    <location>
        <begin position="1"/>
        <end position="50"/>
    </location>
</feature>
<reference evidence="2 3" key="1">
    <citation type="journal article" date="2019" name="Nat. Ecol. Evol.">
        <title>Megaphylogeny resolves global patterns of mushroom evolution.</title>
        <authorList>
            <person name="Varga T."/>
            <person name="Krizsan K."/>
            <person name="Foldi C."/>
            <person name="Dima B."/>
            <person name="Sanchez-Garcia M."/>
            <person name="Sanchez-Ramirez S."/>
            <person name="Szollosi G.J."/>
            <person name="Szarkandi J.G."/>
            <person name="Papp V."/>
            <person name="Albert L."/>
            <person name="Andreopoulos W."/>
            <person name="Angelini C."/>
            <person name="Antonin V."/>
            <person name="Barry K.W."/>
            <person name="Bougher N.L."/>
            <person name="Buchanan P."/>
            <person name="Buyck B."/>
            <person name="Bense V."/>
            <person name="Catcheside P."/>
            <person name="Chovatia M."/>
            <person name="Cooper J."/>
            <person name="Damon W."/>
            <person name="Desjardin D."/>
            <person name="Finy P."/>
            <person name="Geml J."/>
            <person name="Haridas S."/>
            <person name="Hughes K."/>
            <person name="Justo A."/>
            <person name="Karasinski D."/>
            <person name="Kautmanova I."/>
            <person name="Kiss B."/>
            <person name="Kocsube S."/>
            <person name="Kotiranta H."/>
            <person name="LaButti K.M."/>
            <person name="Lechner B.E."/>
            <person name="Liimatainen K."/>
            <person name="Lipzen A."/>
            <person name="Lukacs Z."/>
            <person name="Mihaltcheva S."/>
            <person name="Morgado L.N."/>
            <person name="Niskanen T."/>
            <person name="Noordeloos M.E."/>
            <person name="Ohm R.A."/>
            <person name="Ortiz-Santana B."/>
            <person name="Ovrebo C."/>
            <person name="Racz N."/>
            <person name="Riley R."/>
            <person name="Savchenko A."/>
            <person name="Shiryaev A."/>
            <person name="Soop K."/>
            <person name="Spirin V."/>
            <person name="Szebenyi C."/>
            <person name="Tomsovsky M."/>
            <person name="Tulloss R.E."/>
            <person name="Uehling J."/>
            <person name="Grigoriev I.V."/>
            <person name="Vagvolgyi C."/>
            <person name="Papp T."/>
            <person name="Martin F.M."/>
            <person name="Miettinen O."/>
            <person name="Hibbett D.S."/>
            <person name="Nagy L.G."/>
        </authorList>
    </citation>
    <scope>NUCLEOTIDE SEQUENCE [LARGE SCALE GENOMIC DNA]</scope>
    <source>
        <strain evidence="2 3">CBS 166.37</strain>
    </source>
</reference>
<name>A0A5C3MA11_9AGAR</name>
<proteinExistence type="predicted"/>
<dbReference type="Proteomes" id="UP000308652">
    <property type="component" value="Unassembled WGS sequence"/>
</dbReference>
<sequence length="69" mass="7582">PPSTGASRPQCERCPPSPPLPLTQVHPPPLPPFNGCQHERYPPPHHPLNTGASLQLQVLRLMAAMLHRL</sequence>